<dbReference type="RefSeq" id="WP_109053455.1">
    <property type="nucleotide sequence ID" value="NZ_QDKJ01000004.1"/>
</dbReference>
<dbReference type="SUPFAM" id="SSF54621">
    <property type="entry name" value="Heme-binding protein A (HasA)"/>
    <property type="match status" value="1"/>
</dbReference>
<protein>
    <submittedName>
        <fullName evidence="2">Hemophore HasA</fullName>
    </submittedName>
</protein>
<evidence type="ECO:0000256" key="1">
    <source>
        <dbReference type="PIRSR" id="PIRSR019876-1"/>
    </source>
</evidence>
<dbReference type="PIRSF" id="PIRSF019876">
    <property type="entry name" value="HasA"/>
    <property type="match status" value="1"/>
</dbReference>
<organism evidence="2 3">
    <name type="scientific">Brenneria roseae subsp. americana</name>
    <dbReference type="NCBI Taxonomy" id="1508507"/>
    <lineage>
        <taxon>Bacteria</taxon>
        <taxon>Pseudomonadati</taxon>
        <taxon>Pseudomonadota</taxon>
        <taxon>Gammaproteobacteria</taxon>
        <taxon>Enterobacterales</taxon>
        <taxon>Pectobacteriaceae</taxon>
        <taxon>Brenneria</taxon>
    </lineage>
</organism>
<evidence type="ECO:0000313" key="3">
    <source>
        <dbReference type="Proteomes" id="UP000245138"/>
    </source>
</evidence>
<dbReference type="EMBL" id="QDKJ01000004">
    <property type="protein sequence ID" value="PWC13505.1"/>
    <property type="molecule type" value="Genomic_DNA"/>
</dbReference>
<name>A0A2U1TVR9_9GAMM</name>
<dbReference type="Proteomes" id="UP000245138">
    <property type="component" value="Unassembled WGS sequence"/>
</dbReference>
<dbReference type="InterPro" id="IPR036912">
    <property type="entry name" value="HasA_haem-bd_sf"/>
</dbReference>
<dbReference type="InterPro" id="IPR010495">
    <property type="entry name" value="HasA_haem-bd"/>
</dbReference>
<gene>
    <name evidence="2" type="ORF">B4923_05980</name>
</gene>
<dbReference type="AlphaFoldDB" id="A0A2U1TVR9"/>
<accession>A0A2U1TVR9</accession>
<keyword evidence="1" id="KW-0408">Iron</keyword>
<comment type="caution">
    <text evidence="2">The sequence shown here is derived from an EMBL/GenBank/DDBJ whole genome shotgun (WGS) entry which is preliminary data.</text>
</comment>
<feature type="binding site" description="axial binding residue" evidence="1">
    <location>
        <position position="79"/>
    </location>
    <ligand>
        <name>heme</name>
        <dbReference type="ChEBI" id="CHEBI:30413"/>
    </ligand>
    <ligandPart>
        <name>Fe</name>
        <dbReference type="ChEBI" id="CHEBI:18248"/>
    </ligandPart>
</feature>
<dbReference type="Pfam" id="PF06438">
    <property type="entry name" value="HasA"/>
    <property type="match status" value="1"/>
</dbReference>
<dbReference type="GO" id="GO:0046872">
    <property type="term" value="F:metal ion binding"/>
    <property type="evidence" value="ECO:0007669"/>
    <property type="project" value="UniProtKB-KW"/>
</dbReference>
<feature type="binding site" description="axial binding residue" evidence="1">
    <location>
        <position position="32"/>
    </location>
    <ligand>
        <name>heme</name>
        <dbReference type="ChEBI" id="CHEBI:30413"/>
    </ligand>
    <ligandPart>
        <name>Fe</name>
        <dbReference type="ChEBI" id="CHEBI:18248"/>
    </ligandPart>
</feature>
<keyword evidence="1" id="KW-0349">Heme</keyword>
<keyword evidence="3" id="KW-1185">Reference proteome</keyword>
<reference evidence="2 3" key="1">
    <citation type="submission" date="2018-04" db="EMBL/GenBank/DDBJ databases">
        <title>Brenneria corticis sp.nov.</title>
        <authorList>
            <person name="Li Y."/>
        </authorList>
    </citation>
    <scope>NUCLEOTIDE SEQUENCE [LARGE SCALE GENOMIC DNA]</scope>
    <source>
        <strain evidence="2 3">LMG 27715</strain>
    </source>
</reference>
<keyword evidence="1" id="KW-0479">Metal-binding</keyword>
<dbReference type="OrthoDB" id="6298835at2"/>
<evidence type="ECO:0000313" key="2">
    <source>
        <dbReference type="EMBL" id="PWC13505.1"/>
    </source>
</evidence>
<dbReference type="Gene3D" id="3.30.1500.10">
    <property type="entry name" value="Haem-binding HasA"/>
    <property type="match status" value="1"/>
</dbReference>
<proteinExistence type="predicted"/>
<sequence length="206" mass="21407">MSFAITYDSYYADYSITDYLTEWSAAFGDVNHTAGNTEVGGNNTGGFYGGDTFIDGTQYGITSTQNEFSALIAEGDLTYTLFSAPAHTLYGDLDSLTFGNVLQGGTTAGTAYYLAEPEVTFSGLDLSTDVANLTVDNRGVVHDVVYGLMSGNVQPLLDVLSSAGIDINASLDSLSFATATSDSAITTDATVDVVGVADTADILLAA</sequence>